<accession>A0A1Y0E7E7</accession>
<gene>
    <name evidence="2" type="ORF">CCE30_03705</name>
    <name evidence="3" type="ORF">J3E67_000176</name>
</gene>
<dbReference type="AlphaFoldDB" id="A0A1Y0E7E7"/>
<dbReference type="OrthoDB" id="5419659at2"/>
<organism evidence="3 5">
    <name type="scientific">Lactobacillus gasseri</name>
    <dbReference type="NCBI Taxonomy" id="1596"/>
    <lineage>
        <taxon>Bacteria</taxon>
        <taxon>Bacillati</taxon>
        <taxon>Bacillota</taxon>
        <taxon>Bacilli</taxon>
        <taxon>Lactobacillales</taxon>
        <taxon>Lactobacillaceae</taxon>
        <taxon>Lactobacillus</taxon>
    </lineage>
</organism>
<dbReference type="Pfam" id="PF15919">
    <property type="entry name" value="HicB_lk_antitox"/>
    <property type="match status" value="1"/>
</dbReference>
<reference evidence="3" key="2">
    <citation type="submission" date="2021-03" db="EMBL/GenBank/DDBJ databases">
        <title>Whole genome sequence of Lactobacillus gasseri HL75.</title>
        <authorList>
            <person name="Kim J.-M."/>
            <person name="Chung S.H."/>
            <person name="Kim J.-S."/>
        </authorList>
    </citation>
    <scope>NUCLEOTIDE SEQUENCE</scope>
    <source>
        <strain evidence="3">HL75</strain>
    </source>
</reference>
<evidence type="ECO:0000313" key="4">
    <source>
        <dbReference type="Proteomes" id="UP000195798"/>
    </source>
</evidence>
<dbReference type="EMBL" id="CP071801">
    <property type="protein sequence ID" value="QTD65894.1"/>
    <property type="molecule type" value="Genomic_DNA"/>
</dbReference>
<evidence type="ECO:0000313" key="2">
    <source>
        <dbReference type="EMBL" id="ART99319.1"/>
    </source>
</evidence>
<protein>
    <submittedName>
        <fullName evidence="2">HicB family protein</fullName>
    </submittedName>
    <submittedName>
        <fullName evidence="3">Type II toxin-antitoxin system HicB family antitoxin</fullName>
    </submittedName>
</protein>
<evidence type="ECO:0000313" key="3">
    <source>
        <dbReference type="EMBL" id="QTD65894.1"/>
    </source>
</evidence>
<dbReference type="Proteomes" id="UP000663932">
    <property type="component" value="Chromosome"/>
</dbReference>
<dbReference type="RefSeq" id="WP_024273004.1">
    <property type="nucleotide sequence ID" value="NZ_CABHMU010000032.1"/>
</dbReference>
<sequence length="131" mass="14520">MKKRIVTYPAIFKPIAKDVYFISFPDVKGAITEGHGLADAFDMASDALATVLFDEKEFPKMTDPSKIKVNDEGAFVALVSADLSKAASNFEKTIRKNVTVPLNLATEAEKHHLNFSKVLTEALRKKLSYQN</sequence>
<dbReference type="Proteomes" id="UP000195798">
    <property type="component" value="Chromosome"/>
</dbReference>
<dbReference type="InterPro" id="IPR035069">
    <property type="entry name" value="TTHA1013/TTHA0281-like"/>
</dbReference>
<name>A0A1Y0E7E7_LACGS</name>
<evidence type="ECO:0000313" key="5">
    <source>
        <dbReference type="Proteomes" id="UP000663932"/>
    </source>
</evidence>
<dbReference type="InterPro" id="IPR031807">
    <property type="entry name" value="HicB-like"/>
</dbReference>
<dbReference type="EMBL" id="CP021427">
    <property type="protein sequence ID" value="ART99319.1"/>
    <property type="molecule type" value="Genomic_DNA"/>
</dbReference>
<reference evidence="2 4" key="1">
    <citation type="submission" date="2017-05" db="EMBL/GenBank/DDBJ databases">
        <authorList>
            <person name="Oh N.-S."/>
        </authorList>
    </citation>
    <scope>NUCLEOTIDE SEQUENCE [LARGE SCALE GENOMIC DNA]</scope>
    <source>
        <strain evidence="2 4">4M13</strain>
    </source>
</reference>
<dbReference type="SUPFAM" id="SSF143100">
    <property type="entry name" value="TTHA1013/TTHA0281-like"/>
    <property type="match status" value="1"/>
</dbReference>
<dbReference type="Gene3D" id="3.30.160.250">
    <property type="match status" value="1"/>
</dbReference>
<feature type="domain" description="HicB-like antitoxin of toxin-antitoxin system" evidence="1">
    <location>
        <begin position="8"/>
        <end position="107"/>
    </location>
</feature>
<proteinExistence type="predicted"/>
<evidence type="ECO:0000259" key="1">
    <source>
        <dbReference type="Pfam" id="PF15919"/>
    </source>
</evidence>